<dbReference type="Gene3D" id="2.170.150.20">
    <property type="entry name" value="Peptide methionine sulfoxide reductase"/>
    <property type="match status" value="1"/>
</dbReference>
<dbReference type="FunFam" id="2.170.150.20:FF:000001">
    <property type="entry name" value="Peptide methionine sulfoxide reductase MsrB"/>
    <property type="match status" value="1"/>
</dbReference>
<proteinExistence type="inferred from homology"/>
<comment type="function">
    <text evidence="6">Methionine-sulfoxide reductase that specifically reduces methionine (R)-sulfoxide back to methionine. While in many cases methionine oxidation is the result of random oxidation following oxidative stress, methionine oxidation is also a post-translational modification that takes place on specific residues.</text>
</comment>
<evidence type="ECO:0000256" key="3">
    <source>
        <dbReference type="ARBA" id="ARBA00022833"/>
    </source>
</evidence>
<dbReference type="PANTHER" id="PTHR10173">
    <property type="entry name" value="METHIONINE SULFOXIDE REDUCTASE"/>
    <property type="match status" value="1"/>
</dbReference>
<dbReference type="GO" id="GO:0033743">
    <property type="term" value="F:peptide-methionine (R)-S-oxide reductase activity"/>
    <property type="evidence" value="ECO:0007669"/>
    <property type="project" value="UniProtKB-EC"/>
</dbReference>
<dbReference type="GO" id="GO:0006979">
    <property type="term" value="P:response to oxidative stress"/>
    <property type="evidence" value="ECO:0007669"/>
    <property type="project" value="UniProtKB-ARBA"/>
</dbReference>
<dbReference type="InterPro" id="IPR011057">
    <property type="entry name" value="Mss4-like_sf"/>
</dbReference>
<keyword evidence="2 6" id="KW-0479">Metal-binding</keyword>
<evidence type="ECO:0000313" key="9">
    <source>
        <dbReference type="Proteomes" id="UP001566132"/>
    </source>
</evidence>
<keyword evidence="9" id="KW-1185">Reference proteome</keyword>
<evidence type="ECO:0000256" key="2">
    <source>
        <dbReference type="ARBA" id="ARBA00022723"/>
    </source>
</evidence>
<evidence type="ECO:0000256" key="1">
    <source>
        <dbReference type="ARBA" id="ARBA00007174"/>
    </source>
</evidence>
<dbReference type="NCBIfam" id="TIGR00357">
    <property type="entry name" value="peptide-methionine (R)-S-oxide reductase MsrB"/>
    <property type="match status" value="1"/>
</dbReference>
<dbReference type="PROSITE" id="PS51790">
    <property type="entry name" value="MSRB"/>
    <property type="match status" value="1"/>
</dbReference>
<dbReference type="InterPro" id="IPR002579">
    <property type="entry name" value="Met_Sox_Rdtase_MsrB_dom"/>
</dbReference>
<feature type="domain" description="MsrB" evidence="7">
    <location>
        <begin position="46"/>
        <end position="180"/>
    </location>
</feature>
<gene>
    <name evidence="8" type="ORF">ABEB36_013039</name>
</gene>
<dbReference type="AlphaFoldDB" id="A0ABD1E9B9"/>
<keyword evidence="4 6" id="KW-0560">Oxidoreductase</keyword>
<dbReference type="Pfam" id="PF01641">
    <property type="entry name" value="SelR"/>
    <property type="match status" value="1"/>
</dbReference>
<dbReference type="Proteomes" id="UP001566132">
    <property type="component" value="Unassembled WGS sequence"/>
</dbReference>
<dbReference type="EMBL" id="JBDJPC010000010">
    <property type="protein sequence ID" value="KAL1490324.1"/>
    <property type="molecule type" value="Genomic_DNA"/>
</dbReference>
<accession>A0ABD1E9B9</accession>
<name>A0ABD1E9B9_HYPHA</name>
<comment type="cofactor">
    <cofactor evidence="6">
        <name>Zn(2+)</name>
        <dbReference type="ChEBI" id="CHEBI:29105"/>
    </cofactor>
    <text evidence="6">Binds 1 zinc ion per subunit.</text>
</comment>
<organism evidence="8 9">
    <name type="scientific">Hypothenemus hampei</name>
    <name type="common">Coffee berry borer</name>
    <dbReference type="NCBI Taxonomy" id="57062"/>
    <lineage>
        <taxon>Eukaryota</taxon>
        <taxon>Metazoa</taxon>
        <taxon>Ecdysozoa</taxon>
        <taxon>Arthropoda</taxon>
        <taxon>Hexapoda</taxon>
        <taxon>Insecta</taxon>
        <taxon>Pterygota</taxon>
        <taxon>Neoptera</taxon>
        <taxon>Endopterygota</taxon>
        <taxon>Coleoptera</taxon>
        <taxon>Polyphaga</taxon>
        <taxon>Cucujiformia</taxon>
        <taxon>Curculionidae</taxon>
        <taxon>Scolytinae</taxon>
        <taxon>Hypothenemus</taxon>
    </lineage>
</organism>
<protein>
    <recommendedName>
        <fullName evidence="6">Peptide-methionine (R)-S-oxide reductase</fullName>
        <ecNumber evidence="6">1.8.4.12</ecNumber>
    </recommendedName>
</protein>
<evidence type="ECO:0000259" key="7">
    <source>
        <dbReference type="PROSITE" id="PS51790"/>
    </source>
</evidence>
<evidence type="ECO:0000313" key="8">
    <source>
        <dbReference type="EMBL" id="KAL1490324.1"/>
    </source>
</evidence>
<evidence type="ECO:0000256" key="4">
    <source>
        <dbReference type="ARBA" id="ARBA00023002"/>
    </source>
</evidence>
<dbReference type="EC" id="1.8.4.12" evidence="6"/>
<dbReference type="PANTHER" id="PTHR10173:SF52">
    <property type="entry name" value="METHIONINE-R-SULFOXIDE REDUCTASE B1"/>
    <property type="match status" value="1"/>
</dbReference>
<comment type="caution">
    <text evidence="8">The sequence shown here is derived from an EMBL/GenBank/DDBJ whole genome shotgun (WGS) entry which is preliminary data.</text>
</comment>
<keyword evidence="3 6" id="KW-0862">Zinc</keyword>
<dbReference type="GO" id="GO:0046872">
    <property type="term" value="F:metal ion binding"/>
    <property type="evidence" value="ECO:0007669"/>
    <property type="project" value="UniProtKB-KW"/>
</dbReference>
<sequence length="187" mass="20964">MNRFYRILLRCYNNNYRGTTVVRNQLLVNRQISGGSTMSDKANIDKEELRKRLTPLQYHVTQEKGTERPFSGCYNKVYDEGMYVCLICEQPLFSSDTKYDSSCGWPAFNDVLDQGKVKLTPDTSGVGANLLLLISQPGRIRTEVTCAQCGSHLGHVFNDGPPPTKKRFCINSASLNFIPKNPSNGDS</sequence>
<comment type="similarity">
    <text evidence="1 6">Belongs to the MsrB Met sulfoxide reductase family.</text>
</comment>
<comment type="catalytic activity">
    <reaction evidence="5 6">
        <text>L-methionyl-[protein] + [thioredoxin]-disulfide + H2O = L-methionyl-(R)-S-oxide-[protein] + [thioredoxin]-dithiol</text>
        <dbReference type="Rhea" id="RHEA:24164"/>
        <dbReference type="Rhea" id="RHEA-COMP:10698"/>
        <dbReference type="Rhea" id="RHEA-COMP:10700"/>
        <dbReference type="Rhea" id="RHEA-COMP:12313"/>
        <dbReference type="Rhea" id="RHEA-COMP:12314"/>
        <dbReference type="ChEBI" id="CHEBI:15377"/>
        <dbReference type="ChEBI" id="CHEBI:16044"/>
        <dbReference type="ChEBI" id="CHEBI:29950"/>
        <dbReference type="ChEBI" id="CHEBI:45764"/>
        <dbReference type="ChEBI" id="CHEBI:50058"/>
        <dbReference type="EC" id="1.8.4.12"/>
    </reaction>
</comment>
<dbReference type="SUPFAM" id="SSF51316">
    <property type="entry name" value="Mss4-like"/>
    <property type="match status" value="1"/>
</dbReference>
<evidence type="ECO:0000256" key="5">
    <source>
        <dbReference type="ARBA" id="ARBA00048488"/>
    </source>
</evidence>
<dbReference type="InterPro" id="IPR028427">
    <property type="entry name" value="Met_Sox_Rdtase_MsrB"/>
</dbReference>
<evidence type="ECO:0000256" key="6">
    <source>
        <dbReference type="RuleBase" id="RU365044"/>
    </source>
</evidence>
<reference evidence="8 9" key="1">
    <citation type="submission" date="2024-05" db="EMBL/GenBank/DDBJ databases">
        <title>Genetic variation in Jamaican populations of the coffee berry borer (Hypothenemus hampei).</title>
        <authorList>
            <person name="Errbii M."/>
            <person name="Myrie A."/>
        </authorList>
    </citation>
    <scope>NUCLEOTIDE SEQUENCE [LARGE SCALE GENOMIC DNA]</scope>
    <source>
        <strain evidence="8">JA-Hopewell-2020-01-JO</strain>
        <tissue evidence="8">Whole body</tissue>
    </source>
</reference>